<dbReference type="Proteomes" id="UP001202289">
    <property type="component" value="Unassembled WGS sequence"/>
</dbReference>
<name>A0ACC6A5T3_9BACI</name>
<dbReference type="EMBL" id="JAMBOP010000008">
    <property type="protein sequence ID" value="MCM3736008.1"/>
    <property type="molecule type" value="Genomic_DNA"/>
</dbReference>
<protein>
    <submittedName>
        <fullName evidence="1">Competence protein ComJ</fullName>
    </submittedName>
</protein>
<evidence type="ECO:0000313" key="2">
    <source>
        <dbReference type="Proteomes" id="UP001202289"/>
    </source>
</evidence>
<accession>A0ACC6A5T3</accession>
<organism evidence="1 2">
    <name type="scientific">Bacillus cytotoxicus</name>
    <dbReference type="NCBI Taxonomy" id="580165"/>
    <lineage>
        <taxon>Bacteria</taxon>
        <taxon>Bacillati</taxon>
        <taxon>Bacillota</taxon>
        <taxon>Bacilli</taxon>
        <taxon>Bacillales</taxon>
        <taxon>Bacillaceae</taxon>
        <taxon>Bacillus</taxon>
        <taxon>Bacillus cereus group</taxon>
    </lineage>
</organism>
<comment type="caution">
    <text evidence="1">The sequence shown here is derived from an EMBL/GenBank/DDBJ whole genome shotgun (WGS) entry which is preliminary data.</text>
</comment>
<reference evidence="1" key="1">
    <citation type="submission" date="2022-05" db="EMBL/GenBank/DDBJ databases">
        <title>Comparative Genomics of Spacecraft Associated Microbes.</title>
        <authorList>
            <person name="Tran M.T."/>
            <person name="Wright A."/>
            <person name="Seuylemezian A."/>
            <person name="Eisen J."/>
            <person name="Coil D."/>
        </authorList>
    </citation>
    <scope>NUCLEOTIDE SEQUENCE</scope>
    <source>
        <strain evidence="1">FAIRING 10M-2.2</strain>
    </source>
</reference>
<proteinExistence type="predicted"/>
<evidence type="ECO:0000313" key="1">
    <source>
        <dbReference type="EMBL" id="MCM3736008.1"/>
    </source>
</evidence>
<gene>
    <name evidence="1" type="ORF">M3215_09280</name>
</gene>
<sequence>MELTISYSQLMVMNKDITPPHVDWTDKDFERGYAEAGGTIIFEAISDYTCDIMVYTQKFVENKEAVRIVSTPFTVMQEGVFISSILTNRLHFLVPSGDYIVTMQAVPLEEPSADDLYKVKYELFFEEN</sequence>
<keyword evidence="2" id="KW-1185">Reference proteome</keyword>